<keyword evidence="2" id="KW-1185">Reference proteome</keyword>
<proteinExistence type="predicted"/>
<protein>
    <submittedName>
        <fullName evidence="1">Uncharacterized protein</fullName>
    </submittedName>
</protein>
<dbReference type="AlphaFoldDB" id="A0A9J6PZK8"/>
<dbReference type="EMBL" id="JAODIM010000043">
    <property type="protein sequence ID" value="MCU5780348.1"/>
    <property type="molecule type" value="Genomic_DNA"/>
</dbReference>
<gene>
    <name evidence="1" type="ORF">N5923_22900</name>
</gene>
<organism evidence="1 2">
    <name type="scientific">Winslowiella arboricola</name>
    <dbReference type="NCBI Taxonomy" id="2978220"/>
    <lineage>
        <taxon>Bacteria</taxon>
        <taxon>Pseudomonadati</taxon>
        <taxon>Pseudomonadota</taxon>
        <taxon>Gammaproteobacteria</taxon>
        <taxon>Enterobacterales</taxon>
        <taxon>Erwiniaceae</taxon>
        <taxon>Winslowiella</taxon>
    </lineage>
</organism>
<dbReference type="RefSeq" id="WP_267144497.1">
    <property type="nucleotide sequence ID" value="NZ_JAODIL010000081.1"/>
</dbReference>
<dbReference type="InterPro" id="IPR057062">
    <property type="entry name" value="TriTu"/>
</dbReference>
<name>A0A9J6PZK8_9GAMM</name>
<reference evidence="1" key="1">
    <citation type="submission" date="2022-09" db="EMBL/GenBank/DDBJ databases">
        <title>Winslowiella arboricola sp. nov., isolated from bleeding cankers on broadleaf hosts.</title>
        <authorList>
            <person name="Brady C."/>
            <person name="Kaur S."/>
            <person name="Crampton B."/>
            <person name="Maddock D."/>
            <person name="Arnold D."/>
            <person name="Denman S."/>
        </authorList>
    </citation>
    <scope>NUCLEOTIDE SEQUENCE</scope>
    <source>
        <strain evidence="1">BAC 15a-03b</strain>
    </source>
</reference>
<evidence type="ECO:0000313" key="1">
    <source>
        <dbReference type="EMBL" id="MCU5780348.1"/>
    </source>
</evidence>
<sequence length="87" mass="10336">MLLEFELWLKENTNYNVVINKNELSDSLVIDIDDDNNIARFTAWDDNSCMLEIIDIDNDGYIINERYDISNLQELTDLFNKFKKLLK</sequence>
<accession>A0A9J6PZK8</accession>
<dbReference type="Pfam" id="PF24689">
    <property type="entry name" value="TriTu"/>
    <property type="match status" value="1"/>
</dbReference>
<dbReference type="Proteomes" id="UP001064262">
    <property type="component" value="Unassembled WGS sequence"/>
</dbReference>
<evidence type="ECO:0000313" key="2">
    <source>
        <dbReference type="Proteomes" id="UP001064262"/>
    </source>
</evidence>
<comment type="caution">
    <text evidence="1">The sequence shown here is derived from an EMBL/GenBank/DDBJ whole genome shotgun (WGS) entry which is preliminary data.</text>
</comment>